<accession>A0ACB9HR59</accession>
<sequence length="72" mass="7374">MAMEDAKSRRGVCGLRSGPENIAKDEFSCSVGGGIVGDNGGGGCNNGGRDGCNGDGDGYRWEFRNLCGVVTN</sequence>
<organism evidence="1 2">
    <name type="scientific">Smallanthus sonchifolius</name>
    <dbReference type="NCBI Taxonomy" id="185202"/>
    <lineage>
        <taxon>Eukaryota</taxon>
        <taxon>Viridiplantae</taxon>
        <taxon>Streptophyta</taxon>
        <taxon>Embryophyta</taxon>
        <taxon>Tracheophyta</taxon>
        <taxon>Spermatophyta</taxon>
        <taxon>Magnoliopsida</taxon>
        <taxon>eudicotyledons</taxon>
        <taxon>Gunneridae</taxon>
        <taxon>Pentapetalae</taxon>
        <taxon>asterids</taxon>
        <taxon>campanulids</taxon>
        <taxon>Asterales</taxon>
        <taxon>Asteraceae</taxon>
        <taxon>Asteroideae</taxon>
        <taxon>Heliantheae alliance</taxon>
        <taxon>Millerieae</taxon>
        <taxon>Smallanthus</taxon>
    </lineage>
</organism>
<protein>
    <submittedName>
        <fullName evidence="1">Uncharacterized protein</fullName>
    </submittedName>
</protein>
<gene>
    <name evidence="1" type="ORF">L1987_33468</name>
</gene>
<dbReference type="EMBL" id="CM042028">
    <property type="protein sequence ID" value="KAI3798199.1"/>
    <property type="molecule type" value="Genomic_DNA"/>
</dbReference>
<evidence type="ECO:0000313" key="1">
    <source>
        <dbReference type="EMBL" id="KAI3798199.1"/>
    </source>
</evidence>
<proteinExistence type="predicted"/>
<comment type="caution">
    <text evidence="1">The sequence shown here is derived from an EMBL/GenBank/DDBJ whole genome shotgun (WGS) entry which is preliminary data.</text>
</comment>
<reference evidence="2" key="1">
    <citation type="journal article" date="2022" name="Mol. Ecol. Resour.">
        <title>The genomes of chicory, endive, great burdock and yacon provide insights into Asteraceae palaeo-polyploidization history and plant inulin production.</title>
        <authorList>
            <person name="Fan W."/>
            <person name="Wang S."/>
            <person name="Wang H."/>
            <person name="Wang A."/>
            <person name="Jiang F."/>
            <person name="Liu H."/>
            <person name="Zhao H."/>
            <person name="Xu D."/>
            <person name="Zhang Y."/>
        </authorList>
    </citation>
    <scope>NUCLEOTIDE SEQUENCE [LARGE SCALE GENOMIC DNA]</scope>
    <source>
        <strain evidence="2">cv. Yunnan</strain>
    </source>
</reference>
<name>A0ACB9HR59_9ASTR</name>
<evidence type="ECO:0000313" key="2">
    <source>
        <dbReference type="Proteomes" id="UP001056120"/>
    </source>
</evidence>
<dbReference type="Proteomes" id="UP001056120">
    <property type="component" value="Linkage Group LG11"/>
</dbReference>
<reference evidence="1 2" key="2">
    <citation type="journal article" date="2022" name="Mol. Ecol. Resour.">
        <title>The genomes of chicory, endive, great burdock and yacon provide insights into Asteraceae paleo-polyploidization history and plant inulin production.</title>
        <authorList>
            <person name="Fan W."/>
            <person name="Wang S."/>
            <person name="Wang H."/>
            <person name="Wang A."/>
            <person name="Jiang F."/>
            <person name="Liu H."/>
            <person name="Zhao H."/>
            <person name="Xu D."/>
            <person name="Zhang Y."/>
        </authorList>
    </citation>
    <scope>NUCLEOTIDE SEQUENCE [LARGE SCALE GENOMIC DNA]</scope>
    <source>
        <strain evidence="2">cv. Yunnan</strain>
        <tissue evidence="1">Leaves</tissue>
    </source>
</reference>
<keyword evidence="2" id="KW-1185">Reference proteome</keyword>